<reference evidence="3 4" key="1">
    <citation type="submission" date="2015-05" db="EMBL/GenBank/DDBJ databases">
        <title>Complete genome of Marinobacter psychrophilus strain 20041T isolated from sea-ice of the Canadian Basin.</title>
        <authorList>
            <person name="Song L."/>
            <person name="Ren L."/>
            <person name="Yu Y."/>
            <person name="Wang X."/>
        </authorList>
    </citation>
    <scope>NUCLEOTIDE SEQUENCE [LARGE SCALE GENOMIC DNA]</scope>
    <source>
        <strain evidence="3 4">20041</strain>
    </source>
</reference>
<dbReference type="Proteomes" id="UP000036406">
    <property type="component" value="Chromosome"/>
</dbReference>
<dbReference type="STRING" id="330734.ABA45_16455"/>
<gene>
    <name evidence="3" type="ORF">ABA45_16455</name>
</gene>
<dbReference type="Gene3D" id="3.40.50.11550">
    <property type="match status" value="1"/>
</dbReference>
<evidence type="ECO:0000313" key="3">
    <source>
        <dbReference type="EMBL" id="AKO54421.1"/>
    </source>
</evidence>
<evidence type="ECO:0000259" key="2">
    <source>
        <dbReference type="Pfam" id="PF04187"/>
    </source>
</evidence>
<dbReference type="InterPro" id="IPR007314">
    <property type="entry name" value="Cofac_haem-bd_dom"/>
</dbReference>
<feature type="domain" description="Haem-binding uptake Tiki superfamily ChaN" evidence="2">
    <location>
        <begin position="28"/>
        <end position="238"/>
    </location>
</feature>
<organism evidence="3 4">
    <name type="scientific">Marinobacter psychrophilus</name>
    <dbReference type="NCBI Taxonomy" id="330734"/>
    <lineage>
        <taxon>Bacteria</taxon>
        <taxon>Pseudomonadati</taxon>
        <taxon>Pseudomonadota</taxon>
        <taxon>Gammaproteobacteria</taxon>
        <taxon>Pseudomonadales</taxon>
        <taxon>Marinobacteraceae</taxon>
        <taxon>Marinobacter</taxon>
    </lineage>
</organism>
<dbReference type="EMBL" id="CP011494">
    <property type="protein sequence ID" value="AKO54421.1"/>
    <property type="molecule type" value="Genomic_DNA"/>
</dbReference>
<accession>A0A0H4I5K7</accession>
<protein>
    <submittedName>
        <fullName evidence="3">Ferric uptake regulator, CjrA</fullName>
    </submittedName>
</protein>
<dbReference type="KEGG" id="mpq:ABA45_16455"/>
<feature type="compositionally biased region" description="Basic and acidic residues" evidence="1">
    <location>
        <begin position="286"/>
        <end position="301"/>
    </location>
</feature>
<sequence>MKAPLNQYQAQIVDPKSDTLNTLTVEQLARRLADADVVVVGEYHGHHASHLLQAQLQLALFQQQPQQILSMEQFETHQQDALNQYLAGSSGESEMIEDTGAWDNYRASYRPLVEFALSHQLPVIAANAPGAIVRCVGREGPHIIDDLSQAQRQTIAQQPFLDTPAYRQRFDDAIGASHGGDDDDGAMKQRLDNSYKAQLLRDNTMAERILQARRDYPGQQILHINGIFHSEQRQGAVALLHARAPELNIKVISPVFWPEDEAMPELSDHRTNGDFLYFLQPLPDAYKSDDRRNRAMRERFSQAEQQPCN</sequence>
<dbReference type="SUPFAM" id="SSF159501">
    <property type="entry name" value="EreA/ChaN-like"/>
    <property type="match status" value="1"/>
</dbReference>
<name>A0A0H4I5K7_9GAMM</name>
<dbReference type="CDD" id="cd14727">
    <property type="entry name" value="ChanN-like"/>
    <property type="match status" value="1"/>
</dbReference>
<proteinExistence type="predicted"/>
<keyword evidence="4" id="KW-1185">Reference proteome</keyword>
<dbReference type="AlphaFoldDB" id="A0A0H4I5K7"/>
<dbReference type="Pfam" id="PF04187">
    <property type="entry name" value="Cofac_haem_bdg"/>
    <property type="match status" value="1"/>
</dbReference>
<evidence type="ECO:0000313" key="4">
    <source>
        <dbReference type="Proteomes" id="UP000036406"/>
    </source>
</evidence>
<evidence type="ECO:0000256" key="1">
    <source>
        <dbReference type="SAM" id="MobiDB-lite"/>
    </source>
</evidence>
<feature type="region of interest" description="Disordered" evidence="1">
    <location>
        <begin position="285"/>
        <end position="309"/>
    </location>
</feature>
<dbReference type="PATRIC" id="fig|330734.3.peg.3461"/>